<evidence type="ECO:0000313" key="2">
    <source>
        <dbReference type="EMBL" id="KAG1826096.1"/>
    </source>
</evidence>
<evidence type="ECO:0000313" key="3">
    <source>
        <dbReference type="Proteomes" id="UP000807769"/>
    </source>
</evidence>
<comment type="caution">
    <text evidence="2">The sequence shown here is derived from an EMBL/GenBank/DDBJ whole genome shotgun (WGS) entry which is preliminary data.</text>
</comment>
<name>A0A9P7ENA5_9AGAM</name>
<dbReference type="Proteomes" id="UP000807769">
    <property type="component" value="Unassembled WGS sequence"/>
</dbReference>
<dbReference type="OrthoDB" id="10003767at2759"/>
<evidence type="ECO:0000259" key="1">
    <source>
        <dbReference type="Pfam" id="PF01636"/>
    </source>
</evidence>
<gene>
    <name evidence="2" type="ORF">BJ212DRAFT_1318052</name>
</gene>
<dbReference type="Gene3D" id="3.90.1200.10">
    <property type="match status" value="1"/>
</dbReference>
<accession>A0A9P7ENA5</accession>
<dbReference type="SUPFAM" id="SSF56112">
    <property type="entry name" value="Protein kinase-like (PK-like)"/>
    <property type="match status" value="1"/>
</dbReference>
<dbReference type="GeneID" id="64628306"/>
<feature type="domain" description="Aminoglycoside phosphotransferase" evidence="1">
    <location>
        <begin position="40"/>
        <end position="300"/>
    </location>
</feature>
<dbReference type="AlphaFoldDB" id="A0A9P7ENA5"/>
<dbReference type="InterPro" id="IPR002575">
    <property type="entry name" value="Aminoglycoside_PTrfase"/>
</dbReference>
<dbReference type="EMBL" id="JABBWG010000002">
    <property type="protein sequence ID" value="KAG1826096.1"/>
    <property type="molecule type" value="Genomic_DNA"/>
</dbReference>
<sequence length="516" mass="57964">MSKDLELQISTLRKSRWVNLSGLVDCATKRLSKPTCQSIQLLGRGSYNTVYKLVFADDTEIAASVSAHDDEDFNPQAKMSEIATMQFVRASGLYPGILVPQVHAWDITFSNPAGAPYVFMDVIHGRKLDSLTNDDNKLCGLDGMSDVQQLAVTKALAKLQSTLSVPVPFGTIGSITLNDEGGFIIGPLFTITQNNLGGPYQSLTDLWKARLEHEILHALREWSRLETEQLSQSLSEPKCTPRKFSELFQLLSSLIPHFVPPSSYLPLVLYHPDLALRNIFFDPIDDTKIVGLIDWGGAQILPLMLTAKFPDDLNSIGEDPCERPGIPDEGWNAVPHDWTSFGDTSKWPNVFRGPNDQVDLTIRASAMIKRYYLRQHFGVCFAQENHDRCGDNNLGRAMLFAHAPYYLKFHEIITGGWTSLVDHAEWIRETYWRLNAIKQDGRSAALIVGPNVYRSSMEKPVFDLNIFEEQFSEDVQDGEQEKDMNVDTFVISRYCFTTLVLLNLAATFAMKLGYPT</sequence>
<dbReference type="InterPro" id="IPR011009">
    <property type="entry name" value="Kinase-like_dom_sf"/>
</dbReference>
<dbReference type="PANTHER" id="PTHR21310:SF15">
    <property type="entry name" value="AMINOGLYCOSIDE PHOSPHOTRANSFERASE DOMAIN-CONTAINING PROTEIN"/>
    <property type="match status" value="1"/>
</dbReference>
<dbReference type="RefSeq" id="XP_041199349.1">
    <property type="nucleotide sequence ID" value="XM_041334289.1"/>
</dbReference>
<organism evidence="2 3">
    <name type="scientific">Suillus subaureus</name>
    <dbReference type="NCBI Taxonomy" id="48587"/>
    <lineage>
        <taxon>Eukaryota</taxon>
        <taxon>Fungi</taxon>
        <taxon>Dikarya</taxon>
        <taxon>Basidiomycota</taxon>
        <taxon>Agaricomycotina</taxon>
        <taxon>Agaricomycetes</taxon>
        <taxon>Agaricomycetidae</taxon>
        <taxon>Boletales</taxon>
        <taxon>Suillineae</taxon>
        <taxon>Suillaceae</taxon>
        <taxon>Suillus</taxon>
    </lineage>
</organism>
<dbReference type="Pfam" id="PF01636">
    <property type="entry name" value="APH"/>
    <property type="match status" value="1"/>
</dbReference>
<protein>
    <recommendedName>
        <fullName evidence="1">Aminoglycoside phosphotransferase domain-containing protein</fullName>
    </recommendedName>
</protein>
<dbReference type="PANTHER" id="PTHR21310">
    <property type="entry name" value="AMINOGLYCOSIDE PHOSPHOTRANSFERASE-RELATED-RELATED"/>
    <property type="match status" value="1"/>
</dbReference>
<proteinExistence type="predicted"/>
<dbReference type="InterPro" id="IPR051678">
    <property type="entry name" value="AGP_Transferase"/>
</dbReference>
<reference evidence="2" key="1">
    <citation type="journal article" date="2020" name="New Phytol.">
        <title>Comparative genomics reveals dynamic genome evolution in host specialist ectomycorrhizal fungi.</title>
        <authorList>
            <person name="Lofgren L.A."/>
            <person name="Nguyen N.H."/>
            <person name="Vilgalys R."/>
            <person name="Ruytinx J."/>
            <person name="Liao H.L."/>
            <person name="Branco S."/>
            <person name="Kuo A."/>
            <person name="LaButti K."/>
            <person name="Lipzen A."/>
            <person name="Andreopoulos W."/>
            <person name="Pangilinan J."/>
            <person name="Riley R."/>
            <person name="Hundley H."/>
            <person name="Na H."/>
            <person name="Barry K."/>
            <person name="Grigoriev I.V."/>
            <person name="Stajich J.E."/>
            <person name="Kennedy P.G."/>
        </authorList>
    </citation>
    <scope>NUCLEOTIDE SEQUENCE</scope>
    <source>
        <strain evidence="2">MN1</strain>
    </source>
</reference>
<keyword evidence="3" id="KW-1185">Reference proteome</keyword>